<accession>A0A4R6UJG5</accession>
<dbReference type="GO" id="GO:0016020">
    <property type="term" value="C:membrane"/>
    <property type="evidence" value="ECO:0007669"/>
    <property type="project" value="InterPro"/>
</dbReference>
<keyword evidence="1" id="KW-0812">Transmembrane</keyword>
<evidence type="ECO:0000259" key="2">
    <source>
        <dbReference type="Pfam" id="PF06580"/>
    </source>
</evidence>
<feature type="transmembrane region" description="Helical" evidence="1">
    <location>
        <begin position="43"/>
        <end position="66"/>
    </location>
</feature>
<organism evidence="3 4">
    <name type="scientific">Permianibacter aggregans</name>
    <dbReference type="NCBI Taxonomy" id="1510150"/>
    <lineage>
        <taxon>Bacteria</taxon>
        <taxon>Pseudomonadati</taxon>
        <taxon>Pseudomonadota</taxon>
        <taxon>Gammaproteobacteria</taxon>
        <taxon>Pseudomonadales</taxon>
        <taxon>Pseudomonadaceae</taxon>
        <taxon>Permianibacter</taxon>
    </lineage>
</organism>
<dbReference type="GO" id="GO:0000155">
    <property type="term" value="F:phosphorelay sensor kinase activity"/>
    <property type="evidence" value="ECO:0007669"/>
    <property type="project" value="InterPro"/>
</dbReference>
<name>A0A4R6UJG5_9GAMM</name>
<proteinExistence type="predicted"/>
<dbReference type="RefSeq" id="WP_157591303.1">
    <property type="nucleotide sequence ID" value="NZ_CP037953.1"/>
</dbReference>
<evidence type="ECO:0000256" key="1">
    <source>
        <dbReference type="SAM" id="Phobius"/>
    </source>
</evidence>
<feature type="domain" description="Signal transduction histidine kinase internal region" evidence="2">
    <location>
        <begin position="168"/>
        <end position="246"/>
    </location>
</feature>
<dbReference type="Pfam" id="PF06580">
    <property type="entry name" value="His_kinase"/>
    <property type="match status" value="1"/>
</dbReference>
<dbReference type="PANTHER" id="PTHR34220:SF7">
    <property type="entry name" value="SENSOR HISTIDINE KINASE YPDA"/>
    <property type="match status" value="1"/>
</dbReference>
<keyword evidence="3" id="KW-0808">Transferase</keyword>
<evidence type="ECO:0000313" key="3">
    <source>
        <dbReference type="EMBL" id="TDQ45453.1"/>
    </source>
</evidence>
<feature type="transmembrane region" description="Helical" evidence="1">
    <location>
        <begin position="15"/>
        <end position="37"/>
    </location>
</feature>
<sequence length="353" mass="41116">MTPTMEQQRMRQWPYWLAQCAFWGGYAALNMVFITLYMPFQPIYLIINLMLSALLFGSTHGLRFLYRRYGQQWPMLRTVLHLVWLLPVTAISVQLGLRLLIVAVLTLIPSWQQDLAPQVSGALIGYTINTLIMLVLWTVLYLFISESRRRRHAELAYWQSQTALRETELHFLRSQINSHFLFNALNNLRALIREDPELSRQRLTQLSSLLRAILQVDNAKLVSVDEEVSIVRGYLDLERLQFEQRLQVQWHIDDQALNAKLPPLLLQTLVENAVRHGIARRANGGAIVIHIDRRPELYVRIENPLPEHEVASDGQGIGLKNTRQRLQHLYGERAKLNMHIEQQQMHTELEIPQ</sequence>
<dbReference type="EMBL" id="SNYM01000020">
    <property type="protein sequence ID" value="TDQ45453.1"/>
    <property type="molecule type" value="Genomic_DNA"/>
</dbReference>
<dbReference type="AlphaFoldDB" id="A0A4R6UJG5"/>
<dbReference type="InterPro" id="IPR036890">
    <property type="entry name" value="HATPase_C_sf"/>
</dbReference>
<gene>
    <name evidence="3" type="ORF">EV696_12030</name>
</gene>
<dbReference type="Gene3D" id="3.30.565.10">
    <property type="entry name" value="Histidine kinase-like ATPase, C-terminal domain"/>
    <property type="match status" value="1"/>
</dbReference>
<dbReference type="InterPro" id="IPR050640">
    <property type="entry name" value="Bact_2-comp_sensor_kinase"/>
</dbReference>
<dbReference type="InterPro" id="IPR010559">
    <property type="entry name" value="Sig_transdc_His_kin_internal"/>
</dbReference>
<keyword evidence="3" id="KW-0418">Kinase</keyword>
<feature type="transmembrane region" description="Helical" evidence="1">
    <location>
        <begin position="123"/>
        <end position="144"/>
    </location>
</feature>
<evidence type="ECO:0000313" key="4">
    <source>
        <dbReference type="Proteomes" id="UP000295375"/>
    </source>
</evidence>
<reference evidence="3 4" key="1">
    <citation type="submission" date="2019-03" db="EMBL/GenBank/DDBJ databases">
        <title>Genomic Encyclopedia of Type Strains, Phase IV (KMG-IV): sequencing the most valuable type-strain genomes for metagenomic binning, comparative biology and taxonomic classification.</title>
        <authorList>
            <person name="Goeker M."/>
        </authorList>
    </citation>
    <scope>NUCLEOTIDE SEQUENCE [LARGE SCALE GENOMIC DNA]</scope>
    <source>
        <strain evidence="3 4">DSM 103792</strain>
    </source>
</reference>
<dbReference type="SUPFAM" id="SSF55874">
    <property type="entry name" value="ATPase domain of HSP90 chaperone/DNA topoisomerase II/histidine kinase"/>
    <property type="match status" value="1"/>
</dbReference>
<keyword evidence="1" id="KW-0472">Membrane</keyword>
<keyword evidence="1" id="KW-1133">Transmembrane helix</keyword>
<comment type="caution">
    <text evidence="3">The sequence shown here is derived from an EMBL/GenBank/DDBJ whole genome shotgun (WGS) entry which is preliminary data.</text>
</comment>
<feature type="transmembrane region" description="Helical" evidence="1">
    <location>
        <begin position="78"/>
        <end position="111"/>
    </location>
</feature>
<dbReference type="Proteomes" id="UP000295375">
    <property type="component" value="Unassembled WGS sequence"/>
</dbReference>
<protein>
    <submittedName>
        <fullName evidence="3">Histidine kinase</fullName>
    </submittedName>
</protein>
<dbReference type="PANTHER" id="PTHR34220">
    <property type="entry name" value="SENSOR HISTIDINE KINASE YPDA"/>
    <property type="match status" value="1"/>
</dbReference>
<keyword evidence="4" id="KW-1185">Reference proteome</keyword>